<dbReference type="NCBIfam" id="TIGR00225">
    <property type="entry name" value="prc"/>
    <property type="match status" value="1"/>
</dbReference>
<organism evidence="13 14">
    <name type="scientific">Tumidithrix elongata BACA0141</name>
    <dbReference type="NCBI Taxonomy" id="2716417"/>
    <lineage>
        <taxon>Bacteria</taxon>
        <taxon>Bacillati</taxon>
        <taxon>Cyanobacteriota</taxon>
        <taxon>Cyanophyceae</taxon>
        <taxon>Pseudanabaenales</taxon>
        <taxon>Pseudanabaenaceae</taxon>
        <taxon>Tumidithrix</taxon>
        <taxon>Tumidithrix elongata</taxon>
    </lineage>
</organism>
<dbReference type="SUPFAM" id="SSF52096">
    <property type="entry name" value="ClpP/crotonase"/>
    <property type="match status" value="1"/>
</dbReference>
<evidence type="ECO:0000256" key="6">
    <source>
        <dbReference type="ARBA" id="ARBA00051784"/>
    </source>
</evidence>
<keyword evidence="5" id="KW-0793">Thylakoid</keyword>
<evidence type="ECO:0000256" key="7">
    <source>
        <dbReference type="ARBA" id="ARBA00060385"/>
    </source>
</evidence>
<accession>A0AAW9Q0I0</accession>
<dbReference type="SUPFAM" id="SSF50156">
    <property type="entry name" value="PDZ domain-like"/>
    <property type="match status" value="1"/>
</dbReference>
<comment type="subcellular location">
    <subcellularLocation>
        <location evidence="7">Thylakoid</location>
    </subcellularLocation>
</comment>
<name>A0AAW9Q0I0_9CYAN</name>
<feature type="signal peptide" evidence="11">
    <location>
        <begin position="1"/>
        <end position="30"/>
    </location>
</feature>
<evidence type="ECO:0000256" key="3">
    <source>
        <dbReference type="ARBA" id="ARBA00022801"/>
    </source>
</evidence>
<dbReference type="RefSeq" id="WP_330483788.1">
    <property type="nucleotide sequence ID" value="NZ_JAZBJZ010000040.1"/>
</dbReference>
<dbReference type="GO" id="GO:0030288">
    <property type="term" value="C:outer membrane-bounded periplasmic space"/>
    <property type="evidence" value="ECO:0007669"/>
    <property type="project" value="TreeGrafter"/>
</dbReference>
<sequence length="448" mass="49093">MLKQRKFWSWLVVLSVVLSAQLLFMGGAIAAVTDYNNEQKFLTNVWQLVNRSYVDSSFNHQNWYKVRRKFANRKFNSRDETYTAIQEMLATLDDPFTRLLRPDQFRSMQTSTAGELTGVGLQIAVDTVSHSIIVVAPIEGSPADRAGVRSLDRIVKIDNASTENMTLDECAERMRGSLGSKVTLTIARPVSTELVSQAPDPKFDPKSEPKDAKNGLKGKVDTLEVTIQRDRIAVNPVIAKLNQEEEHKVGYIRLSQFNGNAAADMSKAIKQLEAKGADRYVLDLRGNPGGLFDAGLEIARMWLPEGVIVFTRDRQGLQESYAATNAALTGDPLVILTDGGTASASEVLAGALQENGRAALLGTRTFGKGLIQSLYDLDDGSGLAVTIAKYETPKHHDIHKKGITPDVEVKLTEPLTREKLGTKDDGQYVAALQLLSSKVGMSQTEVKG</sequence>
<evidence type="ECO:0000256" key="4">
    <source>
        <dbReference type="ARBA" id="ARBA00022825"/>
    </source>
</evidence>
<dbReference type="EMBL" id="JAZBJZ010000040">
    <property type="protein sequence ID" value="MEE3717359.1"/>
    <property type="molecule type" value="Genomic_DNA"/>
</dbReference>
<comment type="catalytic activity">
    <reaction evidence="6">
        <text>The enzyme shows specific recognition of a C-terminal tripeptide, Xaa-Yaa-Zaa, in which Xaa is preferably Ala or Leu, Yaa is preferably Ala or Tyr, and Zaa is preferably Ala, but then cleaves at a variable distance from the C-terminus. A typical cleavage is -Ala-Ala-|-Arg-Ala-Ala-Lys-Glu-Asn-Tyr-Ala-Leu-Ala-Ala.</text>
        <dbReference type="EC" id="3.4.21.102"/>
    </reaction>
</comment>
<dbReference type="InterPro" id="IPR004447">
    <property type="entry name" value="Peptidase_S41A"/>
</dbReference>
<dbReference type="PANTHER" id="PTHR32060:SF30">
    <property type="entry name" value="CARBOXY-TERMINAL PROCESSING PROTEASE CTPA"/>
    <property type="match status" value="1"/>
</dbReference>
<evidence type="ECO:0000256" key="11">
    <source>
        <dbReference type="SAM" id="SignalP"/>
    </source>
</evidence>
<gene>
    <name evidence="13" type="ORF">V2H45_11415</name>
</gene>
<dbReference type="GO" id="GO:0006508">
    <property type="term" value="P:proteolysis"/>
    <property type="evidence" value="ECO:0007669"/>
    <property type="project" value="UniProtKB-KW"/>
</dbReference>
<keyword evidence="3 9" id="KW-0378">Hydrolase</keyword>
<evidence type="ECO:0000256" key="10">
    <source>
        <dbReference type="SAM" id="MobiDB-lite"/>
    </source>
</evidence>
<protein>
    <recommendedName>
        <fullName evidence="8">C-terminal processing peptidase</fullName>
        <ecNumber evidence="8">3.4.21.102</ecNumber>
    </recommendedName>
</protein>
<evidence type="ECO:0000259" key="12">
    <source>
        <dbReference type="PROSITE" id="PS50106"/>
    </source>
</evidence>
<dbReference type="Gene3D" id="2.30.42.10">
    <property type="match status" value="1"/>
</dbReference>
<dbReference type="AlphaFoldDB" id="A0AAW9Q0I0"/>
<dbReference type="PROSITE" id="PS50106">
    <property type="entry name" value="PDZ"/>
    <property type="match status" value="1"/>
</dbReference>
<dbReference type="FunFam" id="3.30.750.44:FF:000002">
    <property type="entry name" value="carboxyl-terminal-processing peptidase 2, chloroplastic"/>
    <property type="match status" value="1"/>
</dbReference>
<keyword evidence="2 9" id="KW-0645">Protease</keyword>
<dbReference type="Gene3D" id="3.30.750.44">
    <property type="match status" value="1"/>
</dbReference>
<feature type="domain" description="PDZ" evidence="12">
    <location>
        <begin position="105"/>
        <end position="177"/>
    </location>
</feature>
<dbReference type="PANTHER" id="PTHR32060">
    <property type="entry name" value="TAIL-SPECIFIC PROTEASE"/>
    <property type="match status" value="1"/>
</dbReference>
<evidence type="ECO:0000256" key="8">
    <source>
        <dbReference type="ARBA" id="ARBA00066637"/>
    </source>
</evidence>
<dbReference type="SMART" id="SM00228">
    <property type="entry name" value="PDZ"/>
    <property type="match status" value="1"/>
</dbReference>
<feature type="compositionally biased region" description="Basic and acidic residues" evidence="10">
    <location>
        <begin position="201"/>
        <end position="215"/>
    </location>
</feature>
<dbReference type="Proteomes" id="UP001333818">
    <property type="component" value="Unassembled WGS sequence"/>
</dbReference>
<dbReference type="Pfam" id="PF17820">
    <property type="entry name" value="PDZ_6"/>
    <property type="match status" value="1"/>
</dbReference>
<evidence type="ECO:0000313" key="14">
    <source>
        <dbReference type="Proteomes" id="UP001333818"/>
    </source>
</evidence>
<dbReference type="InterPro" id="IPR001478">
    <property type="entry name" value="PDZ"/>
</dbReference>
<keyword evidence="14" id="KW-1185">Reference proteome</keyword>
<dbReference type="InterPro" id="IPR005151">
    <property type="entry name" value="Tail-specific_protease"/>
</dbReference>
<feature type="region of interest" description="Disordered" evidence="10">
    <location>
        <begin position="196"/>
        <end position="215"/>
    </location>
</feature>
<dbReference type="EC" id="3.4.21.102" evidence="8"/>
<reference evidence="13" key="1">
    <citation type="submission" date="2024-01" db="EMBL/GenBank/DDBJ databases">
        <title>Bank of Algae and Cyanobacteria of the Azores (BACA) strain genomes.</title>
        <authorList>
            <person name="Luz R."/>
            <person name="Cordeiro R."/>
            <person name="Fonseca A."/>
            <person name="Goncalves V."/>
        </authorList>
    </citation>
    <scope>NUCLEOTIDE SEQUENCE</scope>
    <source>
        <strain evidence="13">BACA0141</strain>
    </source>
</reference>
<evidence type="ECO:0000313" key="13">
    <source>
        <dbReference type="EMBL" id="MEE3717359.1"/>
    </source>
</evidence>
<comment type="caution">
    <text evidence="13">The sequence shown here is derived from an EMBL/GenBank/DDBJ whole genome shotgun (WGS) entry which is preliminary data.</text>
</comment>
<evidence type="ECO:0000256" key="9">
    <source>
        <dbReference type="RuleBase" id="RU004404"/>
    </source>
</evidence>
<keyword evidence="4 9" id="KW-0720">Serine protease</keyword>
<dbReference type="SMART" id="SM00245">
    <property type="entry name" value="TSPc"/>
    <property type="match status" value="1"/>
</dbReference>
<dbReference type="InterPro" id="IPR041489">
    <property type="entry name" value="PDZ_6"/>
</dbReference>
<dbReference type="Gene3D" id="3.90.226.10">
    <property type="entry name" value="2-enoyl-CoA Hydratase, Chain A, domain 1"/>
    <property type="match status" value="1"/>
</dbReference>
<dbReference type="Pfam" id="PF03572">
    <property type="entry name" value="Peptidase_S41"/>
    <property type="match status" value="1"/>
</dbReference>
<dbReference type="FunFam" id="3.90.226.10:FF:000023">
    <property type="entry name" value="Carboxyl-terminal processing protease"/>
    <property type="match status" value="1"/>
</dbReference>
<evidence type="ECO:0000256" key="1">
    <source>
        <dbReference type="ARBA" id="ARBA00009179"/>
    </source>
</evidence>
<evidence type="ECO:0000256" key="2">
    <source>
        <dbReference type="ARBA" id="ARBA00022670"/>
    </source>
</evidence>
<feature type="chain" id="PRO_5043443566" description="C-terminal processing peptidase" evidence="11">
    <location>
        <begin position="31"/>
        <end position="448"/>
    </location>
</feature>
<proteinExistence type="inferred from homology"/>
<dbReference type="GO" id="GO:0007165">
    <property type="term" value="P:signal transduction"/>
    <property type="evidence" value="ECO:0007669"/>
    <property type="project" value="TreeGrafter"/>
</dbReference>
<comment type="similarity">
    <text evidence="1 9">Belongs to the peptidase S41A family.</text>
</comment>
<evidence type="ECO:0000256" key="5">
    <source>
        <dbReference type="ARBA" id="ARBA00023078"/>
    </source>
</evidence>
<dbReference type="InterPro" id="IPR029045">
    <property type="entry name" value="ClpP/crotonase-like_dom_sf"/>
</dbReference>
<dbReference type="GO" id="GO:0004252">
    <property type="term" value="F:serine-type endopeptidase activity"/>
    <property type="evidence" value="ECO:0007669"/>
    <property type="project" value="UniProtKB-EC"/>
</dbReference>
<dbReference type="CDD" id="cd07560">
    <property type="entry name" value="Peptidase_S41_CPP"/>
    <property type="match status" value="1"/>
</dbReference>
<dbReference type="GO" id="GO:0009579">
    <property type="term" value="C:thylakoid"/>
    <property type="evidence" value="ECO:0007669"/>
    <property type="project" value="UniProtKB-SubCell"/>
</dbReference>
<dbReference type="InterPro" id="IPR036034">
    <property type="entry name" value="PDZ_sf"/>
</dbReference>
<dbReference type="CDD" id="cd06782">
    <property type="entry name" value="cpPDZ_CPP-like"/>
    <property type="match status" value="1"/>
</dbReference>
<keyword evidence="11" id="KW-0732">Signal</keyword>